<feature type="domain" description="HD" evidence="1">
    <location>
        <begin position="109"/>
        <end position="229"/>
    </location>
</feature>
<dbReference type="AlphaFoldDB" id="A0A557RBW8"/>
<feature type="domain" description="HDOD" evidence="2">
    <location>
        <begin position="15"/>
        <end position="209"/>
    </location>
</feature>
<gene>
    <name evidence="4" type="ORF">FHP89_04195</name>
    <name evidence="3" type="ORF">FHP91_18805</name>
</gene>
<dbReference type="PROSITE" id="PS51831">
    <property type="entry name" value="HD"/>
    <property type="match status" value="1"/>
</dbReference>
<dbReference type="OrthoDB" id="9797768at2"/>
<dbReference type="PANTHER" id="PTHR33525:SF3">
    <property type="entry name" value="RIBONUCLEASE Y"/>
    <property type="match status" value="1"/>
</dbReference>
<evidence type="ECO:0000313" key="5">
    <source>
        <dbReference type="Proteomes" id="UP000318349"/>
    </source>
</evidence>
<dbReference type="CDD" id="cd00077">
    <property type="entry name" value="HDc"/>
    <property type="match status" value="1"/>
</dbReference>
<dbReference type="PROSITE" id="PS51833">
    <property type="entry name" value="HDOD"/>
    <property type="match status" value="1"/>
</dbReference>
<dbReference type="NCBIfam" id="TIGR00277">
    <property type="entry name" value="HDIG"/>
    <property type="match status" value="1"/>
</dbReference>
<sequence>MSLSAEQIVRNAEQLPPPPKVMTDLLALFSRTDVDARSIADTIASDLTLSLRTLKVANSPFYGLSKRISTVHDAIAILGFRALRMLALAVGSAQLMHLPPALRASMGHLLRHSTRCAMLARLLAEKTGSAGEEAFTAGILHDVGKILLAQTEPVQTPEHGTTSDWILHSDTIAERAAFGTDHAEAGQILLRHWKFPEALCEAAGRHHQPPDTLPPLCALIGLADQLADIPLDGTEDFPPATLAPWIACAMGDTPLPDTAALAAVIAEADALANVLEADA</sequence>
<dbReference type="Proteomes" id="UP000318349">
    <property type="component" value="Unassembled WGS sequence"/>
</dbReference>
<dbReference type="InterPro" id="IPR006674">
    <property type="entry name" value="HD_domain"/>
</dbReference>
<evidence type="ECO:0000313" key="4">
    <source>
        <dbReference type="EMBL" id="TVO78865.1"/>
    </source>
</evidence>
<reference evidence="5 6" key="1">
    <citation type="submission" date="2019-07" db="EMBL/GenBank/DDBJ databases">
        <title>The pathways for chlorine oxyanion respiration interact through the shared metabolite chlorate.</title>
        <authorList>
            <person name="Barnum T.P."/>
            <person name="Cheng Y."/>
            <person name="Hill K.A."/>
            <person name="Lucas L.N."/>
            <person name="Carlson H.K."/>
            <person name="Coates J.D."/>
        </authorList>
    </citation>
    <scope>NUCLEOTIDE SEQUENCE [LARGE SCALE GENOMIC DNA]</scope>
    <source>
        <strain evidence="4 5">SFB-1</strain>
        <strain evidence="3 6">SFB-3</strain>
    </source>
</reference>
<dbReference type="InterPro" id="IPR013976">
    <property type="entry name" value="HDOD"/>
</dbReference>
<dbReference type="RefSeq" id="WP_144179197.1">
    <property type="nucleotide sequence ID" value="NZ_VMNK01000018.1"/>
</dbReference>
<dbReference type="Gene3D" id="1.10.3210.10">
    <property type="entry name" value="Hypothetical protein af1432"/>
    <property type="match status" value="1"/>
</dbReference>
<organism evidence="4 5">
    <name type="scientific">Denitromonas halophila</name>
    <dbReference type="NCBI Taxonomy" id="1629404"/>
    <lineage>
        <taxon>Bacteria</taxon>
        <taxon>Pseudomonadati</taxon>
        <taxon>Pseudomonadota</taxon>
        <taxon>Betaproteobacteria</taxon>
        <taxon>Rhodocyclales</taxon>
        <taxon>Zoogloeaceae</taxon>
        <taxon>Denitromonas</taxon>
    </lineage>
</organism>
<dbReference type="InterPro" id="IPR052340">
    <property type="entry name" value="RNase_Y/CdgJ"/>
</dbReference>
<evidence type="ECO:0000259" key="1">
    <source>
        <dbReference type="PROSITE" id="PS51831"/>
    </source>
</evidence>
<protein>
    <submittedName>
        <fullName evidence="4">HDOD domain-containing protein</fullName>
    </submittedName>
</protein>
<comment type="caution">
    <text evidence="4">The sequence shown here is derived from an EMBL/GenBank/DDBJ whole genome shotgun (WGS) entry which is preliminary data.</text>
</comment>
<dbReference type="SMART" id="SM00471">
    <property type="entry name" value="HDc"/>
    <property type="match status" value="1"/>
</dbReference>
<dbReference type="Proteomes" id="UP000319502">
    <property type="component" value="Unassembled WGS sequence"/>
</dbReference>
<keyword evidence="6" id="KW-1185">Reference proteome</keyword>
<accession>A0A557RBW8</accession>
<dbReference type="EMBL" id="VMNK01000018">
    <property type="protein sequence ID" value="TVO51947.1"/>
    <property type="molecule type" value="Genomic_DNA"/>
</dbReference>
<dbReference type="EMBL" id="VMNI01000004">
    <property type="protein sequence ID" value="TVO78865.1"/>
    <property type="molecule type" value="Genomic_DNA"/>
</dbReference>
<dbReference type="PANTHER" id="PTHR33525">
    <property type="match status" value="1"/>
</dbReference>
<dbReference type="InterPro" id="IPR003607">
    <property type="entry name" value="HD/PDEase_dom"/>
</dbReference>
<dbReference type="Pfam" id="PF08668">
    <property type="entry name" value="HDOD"/>
    <property type="match status" value="1"/>
</dbReference>
<evidence type="ECO:0000313" key="6">
    <source>
        <dbReference type="Proteomes" id="UP000319502"/>
    </source>
</evidence>
<name>A0A557RBW8_9RHOO</name>
<evidence type="ECO:0000313" key="3">
    <source>
        <dbReference type="EMBL" id="TVO51947.1"/>
    </source>
</evidence>
<evidence type="ECO:0000259" key="2">
    <source>
        <dbReference type="PROSITE" id="PS51833"/>
    </source>
</evidence>
<dbReference type="SUPFAM" id="SSF109604">
    <property type="entry name" value="HD-domain/PDEase-like"/>
    <property type="match status" value="1"/>
</dbReference>
<dbReference type="InterPro" id="IPR006675">
    <property type="entry name" value="HDIG_dom"/>
</dbReference>
<proteinExistence type="predicted"/>